<dbReference type="AlphaFoldDB" id="A0ABD5YKG2"/>
<evidence type="ECO:0000313" key="2">
    <source>
        <dbReference type="EMBL" id="MFC7189854.1"/>
    </source>
</evidence>
<comment type="caution">
    <text evidence="2">The sequence shown here is derived from an EMBL/GenBank/DDBJ whole genome shotgun (WGS) entry which is preliminary data.</text>
</comment>
<dbReference type="RefSeq" id="WP_264554725.1">
    <property type="nucleotide sequence ID" value="NZ_CP109979.1"/>
</dbReference>
<dbReference type="EMBL" id="JBHTAX010000001">
    <property type="protein sequence ID" value="MFC7189854.1"/>
    <property type="molecule type" value="Genomic_DNA"/>
</dbReference>
<name>A0ABD5YKG2_9EURY</name>
<organism evidence="2 3">
    <name type="scientific">Halocatena marina</name>
    <dbReference type="NCBI Taxonomy" id="2934937"/>
    <lineage>
        <taxon>Archaea</taxon>
        <taxon>Methanobacteriati</taxon>
        <taxon>Methanobacteriota</taxon>
        <taxon>Stenosarchaea group</taxon>
        <taxon>Halobacteria</taxon>
        <taxon>Halobacteriales</taxon>
        <taxon>Natronomonadaceae</taxon>
        <taxon>Halocatena</taxon>
    </lineage>
</organism>
<dbReference type="InterPro" id="IPR021631">
    <property type="entry name" value="DUF3238"/>
</dbReference>
<protein>
    <submittedName>
        <fullName evidence="2">DUF3238 domain-containing protein</fullName>
    </submittedName>
</protein>
<proteinExistence type="predicted"/>
<dbReference type="Proteomes" id="UP001596417">
    <property type="component" value="Unassembled WGS sequence"/>
</dbReference>
<sequence>MAVSVVKLRIATFIPDAWISSTSTPDGREVEFRGDNREFTPHTSHTGHSRVAQEIVVDFERESVITHPETGQSMERITEPDGATTIRTAAAQTDGISCTDTVWTGDGVRFTAAASVSNPLSEDSPPVDFRFEIHFSADGTIGLTGRHDGFPCFEVYKQVEFGAFETVYTYDYRKAEASPKSLADPMDQTVERTV</sequence>
<accession>A0ABD5YKG2</accession>
<reference evidence="2 3" key="1">
    <citation type="journal article" date="2019" name="Int. J. Syst. Evol. Microbiol.">
        <title>The Global Catalogue of Microorganisms (GCM) 10K type strain sequencing project: providing services to taxonomists for standard genome sequencing and annotation.</title>
        <authorList>
            <consortium name="The Broad Institute Genomics Platform"/>
            <consortium name="The Broad Institute Genome Sequencing Center for Infectious Disease"/>
            <person name="Wu L."/>
            <person name="Ma J."/>
        </authorList>
    </citation>
    <scope>NUCLEOTIDE SEQUENCE [LARGE SCALE GENOMIC DNA]</scope>
    <source>
        <strain evidence="2 3">RDMS1</strain>
    </source>
</reference>
<dbReference type="GeneID" id="76199419"/>
<keyword evidence="3" id="KW-1185">Reference proteome</keyword>
<evidence type="ECO:0000256" key="1">
    <source>
        <dbReference type="SAM" id="MobiDB-lite"/>
    </source>
</evidence>
<feature type="region of interest" description="Disordered" evidence="1">
    <location>
        <begin position="24"/>
        <end position="48"/>
    </location>
</feature>
<gene>
    <name evidence="2" type="ORF">ACFQL7_08280</name>
</gene>
<evidence type="ECO:0000313" key="3">
    <source>
        <dbReference type="Proteomes" id="UP001596417"/>
    </source>
</evidence>
<dbReference type="Pfam" id="PF11579">
    <property type="entry name" value="DUF3238"/>
    <property type="match status" value="1"/>
</dbReference>
<feature type="compositionally biased region" description="Basic and acidic residues" evidence="1">
    <location>
        <begin position="26"/>
        <end position="40"/>
    </location>
</feature>